<name>A0A1Y1S5M7_9MICR</name>
<keyword evidence="2" id="KW-0689">Ribosomal protein</keyword>
<dbReference type="Proteomes" id="UP000192639">
    <property type="component" value="Unassembled WGS sequence"/>
</dbReference>
<dbReference type="AlphaFoldDB" id="A0A1Y1S5M7"/>
<dbReference type="VEuPathDB" id="MicrosporidiaDB:ECANGB1_1726"/>
<dbReference type="GO" id="GO:0022625">
    <property type="term" value="C:cytosolic large ribosomal subunit"/>
    <property type="evidence" value="ECO:0007669"/>
    <property type="project" value="TreeGrafter"/>
</dbReference>
<feature type="compositionally biased region" description="Basic and acidic residues" evidence="4">
    <location>
        <begin position="143"/>
        <end position="154"/>
    </location>
</feature>
<comment type="caution">
    <text evidence="6">The sequence shown here is derived from an EMBL/GenBank/DDBJ whole genome shotgun (WGS) entry which is preliminary data.</text>
</comment>
<dbReference type="Gene3D" id="3.100.10.10">
    <property type="match status" value="1"/>
</dbReference>
<gene>
    <name evidence="6" type="primary">RL18</name>
    <name evidence="6" type="ORF">ECANGB1_1726</name>
</gene>
<dbReference type="InterPro" id="IPR000039">
    <property type="entry name" value="Ribosomal_eL18"/>
</dbReference>
<evidence type="ECO:0000313" key="7">
    <source>
        <dbReference type="Proteomes" id="UP000192639"/>
    </source>
</evidence>
<evidence type="ECO:0000256" key="3">
    <source>
        <dbReference type="ARBA" id="ARBA00023274"/>
    </source>
</evidence>
<accession>A0A1Y1S5M7</accession>
<evidence type="ECO:0000259" key="5">
    <source>
        <dbReference type="Pfam" id="PF17135"/>
    </source>
</evidence>
<dbReference type="InterPro" id="IPR021131">
    <property type="entry name" value="Ribosomal_uL15/eL18"/>
</dbReference>
<evidence type="ECO:0000256" key="1">
    <source>
        <dbReference type="ARBA" id="ARBA00006815"/>
    </source>
</evidence>
<dbReference type="SUPFAM" id="SSF52080">
    <property type="entry name" value="Ribosomal proteins L15p and L18e"/>
    <property type="match status" value="1"/>
</dbReference>
<dbReference type="InterPro" id="IPR036227">
    <property type="entry name" value="Ribosomal_uL15/eL18_sf"/>
</dbReference>
<dbReference type="PANTHER" id="PTHR10934:SF2">
    <property type="entry name" value="LARGE RIBOSOMAL SUBUNIT PROTEIN EL18"/>
    <property type="match status" value="1"/>
</dbReference>
<dbReference type="GO" id="GO:0003735">
    <property type="term" value="F:structural constituent of ribosome"/>
    <property type="evidence" value="ECO:0007669"/>
    <property type="project" value="InterPro"/>
</dbReference>
<dbReference type="Pfam" id="PF17135">
    <property type="entry name" value="Ribosomal_L18"/>
    <property type="match status" value="1"/>
</dbReference>
<sequence>MLRLQAFFKRIVESSAEISPVVARIEKRLRSTNRVRQPVKISSLLREKKDGSTPVVVAKLLDDETALVIPSGLKIVALKWSHSVARKIREAGGQLFSIDQFMVGCDGDSSKLQIVQTDPSKRKSSKYWGPAPGEKGSVAYPRDNTKGKNKEKRIGIKKAVKFTPQE</sequence>
<dbReference type="GO" id="GO:0006412">
    <property type="term" value="P:translation"/>
    <property type="evidence" value="ECO:0007669"/>
    <property type="project" value="InterPro"/>
</dbReference>
<dbReference type="OrthoDB" id="6353017at2759"/>
<comment type="similarity">
    <text evidence="1">Belongs to the eukaryotic ribosomal protein eL18 family.</text>
</comment>
<dbReference type="EMBL" id="LWDP01000053">
    <property type="protein sequence ID" value="ORD93710.1"/>
    <property type="molecule type" value="Genomic_DNA"/>
</dbReference>
<feature type="domain" description="Large ribosomal subunit protein uL15/eL18" evidence="5">
    <location>
        <begin position="23"/>
        <end position="161"/>
    </location>
</feature>
<evidence type="ECO:0000313" key="6">
    <source>
        <dbReference type="EMBL" id="ORD93710.1"/>
    </source>
</evidence>
<feature type="region of interest" description="Disordered" evidence="4">
    <location>
        <begin position="118"/>
        <end position="154"/>
    </location>
</feature>
<keyword evidence="3" id="KW-0687">Ribonucleoprotein</keyword>
<evidence type="ECO:0000256" key="2">
    <source>
        <dbReference type="ARBA" id="ARBA00022980"/>
    </source>
</evidence>
<organism evidence="6 7">
    <name type="scientific">Enterospora canceri</name>
    <dbReference type="NCBI Taxonomy" id="1081671"/>
    <lineage>
        <taxon>Eukaryota</taxon>
        <taxon>Fungi</taxon>
        <taxon>Fungi incertae sedis</taxon>
        <taxon>Microsporidia</taxon>
        <taxon>Enterocytozoonidae</taxon>
        <taxon>Enterospora</taxon>
    </lineage>
</organism>
<dbReference type="GO" id="GO:0003723">
    <property type="term" value="F:RNA binding"/>
    <property type="evidence" value="ECO:0007669"/>
    <property type="project" value="TreeGrafter"/>
</dbReference>
<dbReference type="PANTHER" id="PTHR10934">
    <property type="entry name" value="60S RIBOSOMAL PROTEIN L18"/>
    <property type="match status" value="1"/>
</dbReference>
<protein>
    <submittedName>
        <fullName evidence="6">RL18</fullName>
    </submittedName>
</protein>
<evidence type="ECO:0000256" key="4">
    <source>
        <dbReference type="SAM" id="MobiDB-lite"/>
    </source>
</evidence>
<proteinExistence type="inferred from homology"/>
<keyword evidence="7" id="KW-1185">Reference proteome</keyword>
<reference evidence="6 7" key="1">
    <citation type="journal article" date="2017" name="Environ. Microbiol.">
        <title>Decay of the glycolytic pathway and adaptation to intranuclear parasitism within Enterocytozoonidae microsporidia.</title>
        <authorList>
            <person name="Wiredu Boakye D."/>
            <person name="Jaroenlak P."/>
            <person name="Prachumwat A."/>
            <person name="Williams T.A."/>
            <person name="Bateman K.S."/>
            <person name="Itsathitphaisarn O."/>
            <person name="Sritunyalucksana K."/>
            <person name="Paszkiewicz K.H."/>
            <person name="Moore K.A."/>
            <person name="Stentiford G.D."/>
            <person name="Williams B.A."/>
        </authorList>
    </citation>
    <scope>NUCLEOTIDE SEQUENCE [LARGE SCALE GENOMIC DNA]</scope>
    <source>
        <strain evidence="6 7">GB1</strain>
    </source>
</reference>